<dbReference type="EMBL" id="JSVA01000012">
    <property type="protein sequence ID" value="KOF02494.1"/>
    <property type="molecule type" value="Genomic_DNA"/>
</dbReference>
<sequence>MLQVLRNTLLPFFLLAAGIITASYFIINSPQFKEMPSLMAMASTLDITILIPGIYFLFIRKSYIPKLTVIPVFVLSFIAASILLPKEHQQTLSVIEYAIPLLELFVIGFTIYNVRKTIKAYRHQKGEGQHLGFIETVNQATENAFGKGVFANVLSTEISVFHYALLGWKKKIETENSTYFTYHKENGYVAFMITIALALIAETVILHIWIAGWNSILAWILTGISIYSSFFLMGDLNAARLRPIFFTDEGIVFRAGLRWRTKALYSQIETIEYRTPDKEKESFQNFALTGDANVLLTFNTDINAKGLYGINKTFTKLAIHLDDKKGFKEEIEKRV</sequence>
<dbReference type="AlphaFoldDB" id="A0A0L8AJD5"/>
<feature type="transmembrane region" description="Helical" evidence="1">
    <location>
        <begin position="216"/>
        <end position="234"/>
    </location>
</feature>
<keyword evidence="1" id="KW-0812">Transmembrane</keyword>
<feature type="transmembrane region" description="Helical" evidence="1">
    <location>
        <begin position="97"/>
        <end position="114"/>
    </location>
</feature>
<evidence type="ECO:0000313" key="2">
    <source>
        <dbReference type="EMBL" id="KOF02494.1"/>
    </source>
</evidence>
<feature type="transmembrane region" description="Helical" evidence="1">
    <location>
        <begin position="188"/>
        <end position="210"/>
    </location>
</feature>
<proteinExistence type="predicted"/>
<dbReference type="RefSeq" id="WP_053223980.1">
    <property type="nucleotide sequence ID" value="NZ_JSVA01000012.1"/>
</dbReference>
<dbReference type="OrthoDB" id="979693at2"/>
<keyword evidence="1" id="KW-1133">Transmembrane helix</keyword>
<organism evidence="2 3">
    <name type="scientific">Roseivirga seohaensis subsp. aquiponti</name>
    <dbReference type="NCBI Taxonomy" id="1566026"/>
    <lineage>
        <taxon>Bacteria</taxon>
        <taxon>Pseudomonadati</taxon>
        <taxon>Bacteroidota</taxon>
        <taxon>Cytophagia</taxon>
        <taxon>Cytophagales</taxon>
        <taxon>Roseivirgaceae</taxon>
        <taxon>Roseivirga</taxon>
    </lineage>
</organism>
<keyword evidence="3" id="KW-1185">Reference proteome</keyword>
<evidence type="ECO:0000313" key="3">
    <source>
        <dbReference type="Proteomes" id="UP000036908"/>
    </source>
</evidence>
<comment type="caution">
    <text evidence="2">The sequence shown here is derived from an EMBL/GenBank/DDBJ whole genome shotgun (WGS) entry which is preliminary data.</text>
</comment>
<feature type="transmembrane region" description="Helical" evidence="1">
    <location>
        <begin position="67"/>
        <end position="85"/>
    </location>
</feature>
<keyword evidence="1" id="KW-0472">Membrane</keyword>
<protein>
    <submittedName>
        <fullName evidence="2">Uncharacterized protein</fullName>
    </submittedName>
</protein>
<dbReference type="Proteomes" id="UP000036908">
    <property type="component" value="Unassembled WGS sequence"/>
</dbReference>
<evidence type="ECO:0000256" key="1">
    <source>
        <dbReference type="SAM" id="Phobius"/>
    </source>
</evidence>
<feature type="transmembrane region" description="Helical" evidence="1">
    <location>
        <begin position="39"/>
        <end position="58"/>
    </location>
</feature>
<gene>
    <name evidence="2" type="ORF">OB69_12020</name>
</gene>
<name>A0A0L8AJD5_9BACT</name>
<feature type="transmembrane region" description="Helical" evidence="1">
    <location>
        <begin position="9"/>
        <end position="27"/>
    </location>
</feature>
<reference evidence="3" key="1">
    <citation type="submission" date="2014-11" db="EMBL/GenBank/DDBJ databases">
        <title>Genome sequencing of Roseivirga sp. D-25.</title>
        <authorList>
            <person name="Selvaratnam C."/>
            <person name="Thevarajoo S."/>
            <person name="Goh K.M."/>
            <person name="Eee R."/>
            <person name="Chan K.-G."/>
            <person name="Chong C.S."/>
        </authorList>
    </citation>
    <scope>NUCLEOTIDE SEQUENCE [LARGE SCALE GENOMIC DNA]</scope>
    <source>
        <strain evidence="3">D-25</strain>
    </source>
</reference>
<dbReference type="PATRIC" id="fig|1566026.4.peg.695"/>
<accession>A0A0L8AJD5</accession>